<keyword evidence="3" id="KW-0282">Flagellum</keyword>
<keyword evidence="3" id="KW-0969">Cilium</keyword>
<dbReference type="Pfam" id="PF02120">
    <property type="entry name" value="Flg_hook"/>
    <property type="match status" value="1"/>
</dbReference>
<feature type="compositionally biased region" description="Polar residues" evidence="1">
    <location>
        <begin position="16"/>
        <end position="28"/>
    </location>
</feature>
<feature type="compositionally biased region" description="Low complexity" evidence="1">
    <location>
        <begin position="336"/>
        <end position="349"/>
    </location>
</feature>
<dbReference type="InterPro" id="IPR052563">
    <property type="entry name" value="FliK"/>
</dbReference>
<feature type="region of interest" description="Disordered" evidence="1">
    <location>
        <begin position="435"/>
        <end position="456"/>
    </location>
</feature>
<feature type="compositionally biased region" description="Low complexity" evidence="1">
    <location>
        <begin position="533"/>
        <end position="544"/>
    </location>
</feature>
<comment type="caution">
    <text evidence="3">The sequence shown here is derived from an EMBL/GenBank/DDBJ whole genome shotgun (WGS) entry which is preliminary data.</text>
</comment>
<dbReference type="CDD" id="cd17470">
    <property type="entry name" value="T3SS_Flik_C"/>
    <property type="match status" value="1"/>
</dbReference>
<feature type="region of interest" description="Disordered" evidence="1">
    <location>
        <begin position="527"/>
        <end position="576"/>
    </location>
</feature>
<accession>U2ZZ56</accession>
<feature type="compositionally biased region" description="Basic and acidic residues" evidence="1">
    <location>
        <begin position="46"/>
        <end position="56"/>
    </location>
</feature>
<evidence type="ECO:0000259" key="2">
    <source>
        <dbReference type="Pfam" id="PF02120"/>
    </source>
</evidence>
<feature type="region of interest" description="Disordered" evidence="1">
    <location>
        <begin position="45"/>
        <end position="356"/>
    </location>
</feature>
<evidence type="ECO:0000256" key="1">
    <source>
        <dbReference type="SAM" id="MobiDB-lite"/>
    </source>
</evidence>
<organism evidence="3 4">
    <name type="scientific">Vibrio proteolyticus NBRC 13287</name>
    <dbReference type="NCBI Taxonomy" id="1219065"/>
    <lineage>
        <taxon>Bacteria</taxon>
        <taxon>Pseudomonadati</taxon>
        <taxon>Pseudomonadota</taxon>
        <taxon>Gammaproteobacteria</taxon>
        <taxon>Vibrionales</taxon>
        <taxon>Vibrionaceae</taxon>
        <taxon>Vibrio</taxon>
    </lineage>
</organism>
<gene>
    <name evidence="3" type="primary">fliK</name>
    <name evidence="3" type="ORF">VPR01S_03_02670</name>
</gene>
<feature type="compositionally biased region" description="Polar residues" evidence="1">
    <location>
        <begin position="142"/>
        <end position="151"/>
    </location>
</feature>
<feature type="compositionally biased region" description="Polar residues" evidence="1">
    <location>
        <begin position="112"/>
        <end position="124"/>
    </location>
</feature>
<dbReference type="Proteomes" id="UP000016570">
    <property type="component" value="Unassembled WGS sequence"/>
</dbReference>
<dbReference type="PANTHER" id="PTHR37533:SF2">
    <property type="entry name" value="FLAGELLAR HOOK-LENGTH CONTROL PROTEIN"/>
    <property type="match status" value="1"/>
</dbReference>
<sequence>MNVNLTPVPESAKSPKATTDSVDATESGASEGGFFSKLAAMLLGDSESKGRAKSETEPQVTNRELKAASDGQAVAANSADSLLEQDVSTASDSEPALEPNTEAAAKAESTDTKSLSDTAHNSGDSEPDVNATMQQGDELLTRLNQSNQALKVTSADGKELPPEKGAVKAESMPATENMPSGASGNNVATNDSSVESEEVLASLPASAQRFIEHPSDAKPNESQPDTPQASKGSSNEAATEAAMMSGAKADSSDVAVLNQTAQAPDSDSKEESEQAVIASSQAVTATAQGLSASTQESDKADSQEPKAAPAIAWGKNLTVKAHGESAPQADKPVPSPAQQSASASTQALPFASQAAEKAAVTASIPADLSQAQQLLAAQQLNSHSVPTRQAVLQAALGAKALSGLNDKSDSGKEANLAQQIASAAGGQNSNTLAQTRTEGAQQAQPPLQLSREMASDQVAERVQMMMSKNLKNVDIRLDPPELGRMQIRMNMNGDQATVHFTVNNHQARDVIEQSMPRLREMLAQQGVQLSDTSVQQQNSGQQQSRYAAGENGGSGQGNSSQDFGGEENLEPDTKLDLNVALKRDGISYYA</sequence>
<feature type="compositionally biased region" description="Polar residues" evidence="1">
    <location>
        <begin position="220"/>
        <end position="237"/>
    </location>
</feature>
<dbReference type="InterPro" id="IPR038610">
    <property type="entry name" value="FliK-like_C_sf"/>
</dbReference>
<feature type="compositionally biased region" description="Basic and acidic residues" evidence="1">
    <location>
        <begin position="210"/>
        <end position="219"/>
    </location>
</feature>
<dbReference type="AlphaFoldDB" id="U2ZZ56"/>
<dbReference type="RefSeq" id="WP_021704346.1">
    <property type="nucleotide sequence ID" value="NZ_BATJ01000003.1"/>
</dbReference>
<reference evidence="3 4" key="1">
    <citation type="submission" date="2013-09" db="EMBL/GenBank/DDBJ databases">
        <title>Whole genome shotgun sequence of Vibrio proteolyticus NBRC 13287.</title>
        <authorList>
            <person name="Isaki S."/>
            <person name="Hosoyama A."/>
            <person name="Numata M."/>
            <person name="Hashimoto M."/>
            <person name="Hosoyama Y."/>
            <person name="Tsuchikane K."/>
            <person name="Noguchi M."/>
            <person name="Hirakata S."/>
            <person name="Ichikawa N."/>
            <person name="Ohji S."/>
            <person name="Yamazoe A."/>
            <person name="Fujita N."/>
        </authorList>
    </citation>
    <scope>NUCLEOTIDE SEQUENCE [LARGE SCALE GENOMIC DNA]</scope>
    <source>
        <strain evidence="3 4">NBRC 13287</strain>
    </source>
</reference>
<feature type="region of interest" description="Disordered" evidence="1">
    <location>
        <begin position="1"/>
        <end position="33"/>
    </location>
</feature>
<feature type="compositionally biased region" description="Polar residues" evidence="1">
    <location>
        <begin position="277"/>
        <end position="295"/>
    </location>
</feature>
<dbReference type="InterPro" id="IPR021136">
    <property type="entry name" value="Flagellar_hook_control-like_C"/>
</dbReference>
<feature type="domain" description="Flagellar hook-length control protein-like C-terminal" evidence="2">
    <location>
        <begin position="460"/>
        <end position="543"/>
    </location>
</feature>
<name>U2ZZ56_VIBPR</name>
<protein>
    <submittedName>
        <fullName evidence="3">Flagellar hook-length control protein</fullName>
    </submittedName>
</protein>
<dbReference type="eggNOG" id="COG3144">
    <property type="taxonomic scope" value="Bacteria"/>
</dbReference>
<proteinExistence type="predicted"/>
<dbReference type="EMBL" id="BATJ01000003">
    <property type="protein sequence ID" value="GAD66357.1"/>
    <property type="molecule type" value="Genomic_DNA"/>
</dbReference>
<evidence type="ECO:0000313" key="3">
    <source>
        <dbReference type="EMBL" id="GAD66357.1"/>
    </source>
</evidence>
<feature type="compositionally biased region" description="Polar residues" evidence="1">
    <location>
        <begin position="435"/>
        <end position="447"/>
    </location>
</feature>
<feature type="compositionally biased region" description="Basic and acidic residues" evidence="1">
    <location>
        <begin position="156"/>
        <end position="167"/>
    </location>
</feature>
<dbReference type="STRING" id="1219065.VPR01S_03_02670"/>
<keyword evidence="4" id="KW-1185">Reference proteome</keyword>
<dbReference type="Gene3D" id="3.30.750.140">
    <property type="match status" value="1"/>
</dbReference>
<evidence type="ECO:0000313" key="4">
    <source>
        <dbReference type="Proteomes" id="UP000016570"/>
    </source>
</evidence>
<keyword evidence="3" id="KW-0966">Cell projection</keyword>
<feature type="compositionally biased region" description="Polar residues" evidence="1">
    <location>
        <begin position="177"/>
        <end position="191"/>
    </location>
</feature>
<dbReference type="PANTHER" id="PTHR37533">
    <property type="entry name" value="FLAGELLAR HOOK-LENGTH CONTROL PROTEIN"/>
    <property type="match status" value="1"/>
</dbReference>